<feature type="transmembrane region" description="Helical" evidence="5">
    <location>
        <begin position="331"/>
        <end position="353"/>
    </location>
</feature>
<dbReference type="SUPFAM" id="SSF103473">
    <property type="entry name" value="MFS general substrate transporter"/>
    <property type="match status" value="1"/>
</dbReference>
<comment type="caution">
    <text evidence="7">The sequence shown here is derived from an EMBL/GenBank/DDBJ whole genome shotgun (WGS) entry which is preliminary data.</text>
</comment>
<evidence type="ECO:0000313" key="8">
    <source>
        <dbReference type="Proteomes" id="UP001148838"/>
    </source>
</evidence>
<reference evidence="7 8" key="1">
    <citation type="journal article" date="2022" name="Allergy">
        <title>Genome assembly and annotation of Periplaneta americana reveal a comprehensive cockroach allergen profile.</title>
        <authorList>
            <person name="Wang L."/>
            <person name="Xiong Q."/>
            <person name="Saelim N."/>
            <person name="Wang L."/>
            <person name="Nong W."/>
            <person name="Wan A.T."/>
            <person name="Shi M."/>
            <person name="Liu X."/>
            <person name="Cao Q."/>
            <person name="Hui J.H.L."/>
            <person name="Sookrung N."/>
            <person name="Leung T.F."/>
            <person name="Tungtrongchitr A."/>
            <person name="Tsui S.K.W."/>
        </authorList>
    </citation>
    <scope>NUCLEOTIDE SEQUENCE [LARGE SCALE GENOMIC DNA]</scope>
    <source>
        <strain evidence="7">PWHHKU_190912</strain>
    </source>
</reference>
<feature type="transmembrane region" description="Helical" evidence="5">
    <location>
        <begin position="57"/>
        <end position="76"/>
    </location>
</feature>
<feature type="transmembrane region" description="Helical" evidence="5">
    <location>
        <begin position="265"/>
        <end position="286"/>
    </location>
</feature>
<dbReference type="Gene3D" id="1.20.1250.20">
    <property type="entry name" value="MFS general substrate transporter like domains"/>
    <property type="match status" value="2"/>
</dbReference>
<accession>A0ABQ8RZI1</accession>
<feature type="domain" description="Major facilitator superfamily (MFS) profile" evidence="6">
    <location>
        <begin position="1"/>
        <end position="357"/>
    </location>
</feature>
<sequence>MSCRATNCFTITTINTSASSSNSSTITSSNSSTSASTETASPALAIPMLGTAATTEWWSIFAYFLDVAIVNAWFLYRKMKPQNSSEPLLNFYSTEKAWGNALGTVVMFILGSILQKNWRLIAGLSVIVPVLSILVVWCFLPESPIWLLSKGRIKEAEISLKRVRNVPPDQNLPAAFSGCTIIMFYALSIVSDMGVNVDTYVATVVLSVARLVVVVALSYASKRFGRRALCNVSGVGMSLSLTALALFSGLMHADVIDSEEAYRFNWIPVTSLLLFVVTSSLGFFWLPASMMGELFPTKIRGSAAGFTGLMGCCLFFLVVKLYPYLKETMRYHNVFILYAVISVIGTIVMYFYLPETQGKTLAEIEQYFKSGERATRAEHKSLTSLEIHSTKEDNVSSETSRLTCN</sequence>
<feature type="transmembrane region" description="Helical" evidence="5">
    <location>
        <begin position="232"/>
        <end position="253"/>
    </location>
</feature>
<evidence type="ECO:0000256" key="1">
    <source>
        <dbReference type="ARBA" id="ARBA00004141"/>
    </source>
</evidence>
<dbReference type="InterPro" id="IPR050549">
    <property type="entry name" value="MFS_Trehalose_Transporter"/>
</dbReference>
<protein>
    <recommendedName>
        <fullName evidence="6">Major facilitator superfamily (MFS) profile domain-containing protein</fullName>
    </recommendedName>
</protein>
<keyword evidence="2 5" id="KW-0812">Transmembrane</keyword>
<feature type="transmembrane region" description="Helical" evidence="5">
    <location>
        <begin position="171"/>
        <end position="188"/>
    </location>
</feature>
<evidence type="ECO:0000256" key="5">
    <source>
        <dbReference type="SAM" id="Phobius"/>
    </source>
</evidence>
<keyword evidence="3 5" id="KW-1133">Transmembrane helix</keyword>
<feature type="transmembrane region" description="Helical" evidence="5">
    <location>
        <begin position="200"/>
        <end position="220"/>
    </location>
</feature>
<comment type="subcellular location">
    <subcellularLocation>
        <location evidence="1">Membrane</location>
        <topology evidence="1">Multi-pass membrane protein</topology>
    </subcellularLocation>
</comment>
<evidence type="ECO:0000259" key="6">
    <source>
        <dbReference type="PROSITE" id="PS50850"/>
    </source>
</evidence>
<evidence type="ECO:0000256" key="2">
    <source>
        <dbReference type="ARBA" id="ARBA00022692"/>
    </source>
</evidence>
<dbReference type="EMBL" id="JAJSOF020000039">
    <property type="protein sequence ID" value="KAJ4427054.1"/>
    <property type="molecule type" value="Genomic_DNA"/>
</dbReference>
<dbReference type="InterPro" id="IPR005828">
    <property type="entry name" value="MFS_sugar_transport-like"/>
</dbReference>
<evidence type="ECO:0000256" key="4">
    <source>
        <dbReference type="ARBA" id="ARBA00023136"/>
    </source>
</evidence>
<proteinExistence type="predicted"/>
<dbReference type="InterPro" id="IPR020846">
    <property type="entry name" value="MFS_dom"/>
</dbReference>
<evidence type="ECO:0000256" key="3">
    <source>
        <dbReference type="ARBA" id="ARBA00022989"/>
    </source>
</evidence>
<keyword evidence="8" id="KW-1185">Reference proteome</keyword>
<dbReference type="PROSITE" id="PS50850">
    <property type="entry name" value="MFS"/>
    <property type="match status" value="1"/>
</dbReference>
<evidence type="ECO:0000313" key="7">
    <source>
        <dbReference type="EMBL" id="KAJ4427054.1"/>
    </source>
</evidence>
<dbReference type="Proteomes" id="UP001148838">
    <property type="component" value="Unassembled WGS sequence"/>
</dbReference>
<organism evidence="7 8">
    <name type="scientific">Periplaneta americana</name>
    <name type="common">American cockroach</name>
    <name type="synonym">Blatta americana</name>
    <dbReference type="NCBI Taxonomy" id="6978"/>
    <lineage>
        <taxon>Eukaryota</taxon>
        <taxon>Metazoa</taxon>
        <taxon>Ecdysozoa</taxon>
        <taxon>Arthropoda</taxon>
        <taxon>Hexapoda</taxon>
        <taxon>Insecta</taxon>
        <taxon>Pterygota</taxon>
        <taxon>Neoptera</taxon>
        <taxon>Polyneoptera</taxon>
        <taxon>Dictyoptera</taxon>
        <taxon>Blattodea</taxon>
        <taxon>Blattoidea</taxon>
        <taxon>Blattidae</taxon>
        <taxon>Blattinae</taxon>
        <taxon>Periplaneta</taxon>
    </lineage>
</organism>
<feature type="transmembrane region" description="Helical" evidence="5">
    <location>
        <begin position="97"/>
        <end position="114"/>
    </location>
</feature>
<keyword evidence="4 5" id="KW-0472">Membrane</keyword>
<gene>
    <name evidence="7" type="ORF">ANN_26853</name>
</gene>
<feature type="transmembrane region" description="Helical" evidence="5">
    <location>
        <begin position="306"/>
        <end position="325"/>
    </location>
</feature>
<dbReference type="PANTHER" id="PTHR48021">
    <property type="match status" value="1"/>
</dbReference>
<name>A0ABQ8RZI1_PERAM</name>
<dbReference type="PANTHER" id="PTHR48021:SF1">
    <property type="entry name" value="GH07001P-RELATED"/>
    <property type="match status" value="1"/>
</dbReference>
<feature type="transmembrane region" description="Helical" evidence="5">
    <location>
        <begin position="120"/>
        <end position="140"/>
    </location>
</feature>
<dbReference type="Pfam" id="PF00083">
    <property type="entry name" value="Sugar_tr"/>
    <property type="match status" value="2"/>
</dbReference>
<dbReference type="InterPro" id="IPR036259">
    <property type="entry name" value="MFS_trans_sf"/>
</dbReference>